<evidence type="ECO:0000313" key="9">
    <source>
        <dbReference type="Proteomes" id="UP000517712"/>
    </source>
</evidence>
<evidence type="ECO:0000256" key="1">
    <source>
        <dbReference type="ARBA" id="ARBA00004141"/>
    </source>
</evidence>
<feature type="transmembrane region" description="Helical" evidence="6">
    <location>
        <begin position="6"/>
        <end position="26"/>
    </location>
</feature>
<dbReference type="PANTHER" id="PTHR37422">
    <property type="entry name" value="TEICHURONIC ACID BIOSYNTHESIS PROTEIN TUAE"/>
    <property type="match status" value="1"/>
</dbReference>
<dbReference type="EMBL" id="JACHMU010000001">
    <property type="protein sequence ID" value="MBB5743406.1"/>
    <property type="molecule type" value="Genomic_DNA"/>
</dbReference>
<dbReference type="GO" id="GO:0016020">
    <property type="term" value="C:membrane"/>
    <property type="evidence" value="ECO:0007669"/>
    <property type="project" value="UniProtKB-SubCell"/>
</dbReference>
<name>A0A7W9CDD1_9MICO</name>
<proteinExistence type="predicted"/>
<dbReference type="AlphaFoldDB" id="A0A7W9CDD1"/>
<feature type="region of interest" description="Disordered" evidence="5">
    <location>
        <begin position="424"/>
        <end position="446"/>
    </location>
</feature>
<dbReference type="Pfam" id="PF04932">
    <property type="entry name" value="Wzy_C"/>
    <property type="match status" value="1"/>
</dbReference>
<evidence type="ECO:0000256" key="2">
    <source>
        <dbReference type="ARBA" id="ARBA00022692"/>
    </source>
</evidence>
<evidence type="ECO:0000313" key="8">
    <source>
        <dbReference type="EMBL" id="MBB5743406.1"/>
    </source>
</evidence>
<evidence type="ECO:0000256" key="3">
    <source>
        <dbReference type="ARBA" id="ARBA00022989"/>
    </source>
</evidence>
<dbReference type="Proteomes" id="UP000517712">
    <property type="component" value="Unassembled WGS sequence"/>
</dbReference>
<feature type="transmembrane region" description="Helical" evidence="6">
    <location>
        <begin position="38"/>
        <end position="60"/>
    </location>
</feature>
<feature type="transmembrane region" description="Helical" evidence="6">
    <location>
        <begin position="122"/>
        <end position="140"/>
    </location>
</feature>
<dbReference type="GO" id="GO:0016874">
    <property type="term" value="F:ligase activity"/>
    <property type="evidence" value="ECO:0007669"/>
    <property type="project" value="UniProtKB-KW"/>
</dbReference>
<dbReference type="RefSeq" id="WP_184283278.1">
    <property type="nucleotide sequence ID" value="NZ_BAAAPG010000001.1"/>
</dbReference>
<gene>
    <name evidence="8" type="ORF">HD600_001903</name>
</gene>
<feature type="transmembrane region" description="Helical" evidence="6">
    <location>
        <begin position="97"/>
        <end position="116"/>
    </location>
</feature>
<evidence type="ECO:0000256" key="6">
    <source>
        <dbReference type="SAM" id="Phobius"/>
    </source>
</evidence>
<feature type="transmembrane region" description="Helical" evidence="6">
    <location>
        <begin position="352"/>
        <end position="371"/>
    </location>
</feature>
<feature type="transmembrane region" description="Helical" evidence="6">
    <location>
        <begin position="266"/>
        <end position="284"/>
    </location>
</feature>
<keyword evidence="2 6" id="KW-0812">Transmembrane</keyword>
<dbReference type="PANTHER" id="PTHR37422:SF21">
    <property type="entry name" value="EXOQ-LIKE PROTEIN"/>
    <property type="match status" value="1"/>
</dbReference>
<accession>A0A7W9CDD1</accession>
<dbReference type="InterPro" id="IPR007016">
    <property type="entry name" value="O-antigen_ligase-rel_domated"/>
</dbReference>
<sequence>MPSIDPLLFLGLAAVGGIWLVVYIAFSTRRTFNGYRMLSVVLGGAVALGCFATTGTRLGISEATLSALSFATAAVFVAIGIATFVARRPDGSPGQGLLLITLLIAVTGWVSLALNGYSILTYLNPAVSLGILPALVVITQRSGATREQIQALVFRCAAGVVYVSLALAVVAPSIAFGTTNQDARRLSLGPLTHRLSGVAGHPNFLAFVALVVLVISLTTEVRRRAIHIASALATLALTEARNAFLSLAILLLVLFIMNGRRRLLRATLVAPVAAVVLILGQEWLQDDTSTLTSDVATNGRFRVWDLVFTYFPERPIYGWGPVAFRESSDSPLLQANLAHAHNQLLEALAEGGLVGLALMLALTICLAKIAFRHRSHPLYTGTLVILLASYTTQIFLSPHMWGANIGMVPALLVLPIFLSAGRDHTSPDQSGRPSDGAHILAGSPTG</sequence>
<feature type="domain" description="O-antigen ligase-related" evidence="7">
    <location>
        <begin position="230"/>
        <end position="359"/>
    </location>
</feature>
<comment type="subcellular location">
    <subcellularLocation>
        <location evidence="1">Membrane</location>
        <topology evidence="1">Multi-pass membrane protein</topology>
    </subcellularLocation>
</comment>
<feature type="transmembrane region" description="Helical" evidence="6">
    <location>
        <begin position="401"/>
        <end position="420"/>
    </location>
</feature>
<evidence type="ECO:0000256" key="5">
    <source>
        <dbReference type="SAM" id="MobiDB-lite"/>
    </source>
</evidence>
<keyword evidence="8" id="KW-0436">Ligase</keyword>
<feature type="transmembrane region" description="Helical" evidence="6">
    <location>
        <begin position="195"/>
        <end position="214"/>
    </location>
</feature>
<keyword evidence="4 6" id="KW-0472">Membrane</keyword>
<feature type="transmembrane region" description="Helical" evidence="6">
    <location>
        <begin position="378"/>
        <end position="395"/>
    </location>
</feature>
<keyword evidence="3 6" id="KW-1133">Transmembrane helix</keyword>
<protein>
    <submittedName>
        <fullName evidence="8">O-antigen ligase</fullName>
    </submittedName>
</protein>
<dbReference type="InterPro" id="IPR051533">
    <property type="entry name" value="WaaL-like"/>
</dbReference>
<keyword evidence="9" id="KW-1185">Reference proteome</keyword>
<evidence type="ECO:0000256" key="4">
    <source>
        <dbReference type="ARBA" id="ARBA00023136"/>
    </source>
</evidence>
<comment type="caution">
    <text evidence="8">The sequence shown here is derived from an EMBL/GenBank/DDBJ whole genome shotgun (WGS) entry which is preliminary data.</text>
</comment>
<feature type="transmembrane region" description="Helical" evidence="6">
    <location>
        <begin position="66"/>
        <end position="85"/>
    </location>
</feature>
<reference evidence="8 9" key="1">
    <citation type="submission" date="2020-08" db="EMBL/GenBank/DDBJ databases">
        <title>Sequencing the genomes of 1000 actinobacteria strains.</title>
        <authorList>
            <person name="Klenk H.-P."/>
        </authorList>
    </citation>
    <scope>NUCLEOTIDE SEQUENCE [LARGE SCALE GENOMIC DNA]</scope>
    <source>
        <strain evidence="8 9">DSM 24823</strain>
    </source>
</reference>
<evidence type="ECO:0000259" key="7">
    <source>
        <dbReference type="Pfam" id="PF04932"/>
    </source>
</evidence>
<feature type="transmembrane region" description="Helical" evidence="6">
    <location>
        <begin position="152"/>
        <end position="175"/>
    </location>
</feature>
<organism evidence="8 9">
    <name type="scientific">Microbacterium ginsengiterrae</name>
    <dbReference type="NCBI Taxonomy" id="546115"/>
    <lineage>
        <taxon>Bacteria</taxon>
        <taxon>Bacillati</taxon>
        <taxon>Actinomycetota</taxon>
        <taxon>Actinomycetes</taxon>
        <taxon>Micrococcales</taxon>
        <taxon>Microbacteriaceae</taxon>
        <taxon>Microbacterium</taxon>
    </lineage>
</organism>